<organism evidence="15 16">
    <name type="scientific">Succinivibrio dextrinosolvens</name>
    <dbReference type="NCBI Taxonomy" id="83771"/>
    <lineage>
        <taxon>Bacteria</taxon>
        <taxon>Pseudomonadati</taxon>
        <taxon>Pseudomonadota</taxon>
        <taxon>Gammaproteobacteria</taxon>
        <taxon>Aeromonadales</taxon>
        <taxon>Succinivibrionaceae</taxon>
        <taxon>Succinivibrio</taxon>
    </lineage>
</organism>
<dbReference type="InterPro" id="IPR001986">
    <property type="entry name" value="Enolpyruvate_Tfrase_dom"/>
</dbReference>
<keyword evidence="9 13" id="KW-0961">Cell wall biogenesis/degradation</keyword>
<name>A0A662ZD89_9GAMM</name>
<comment type="function">
    <text evidence="13">Cell wall formation. Adds enolpyruvyl to UDP-N-acetylglucosamine.</text>
</comment>
<keyword evidence="8 13" id="KW-0131">Cell cycle</keyword>
<dbReference type="GO" id="GO:0051301">
    <property type="term" value="P:cell division"/>
    <property type="evidence" value="ECO:0007669"/>
    <property type="project" value="UniProtKB-KW"/>
</dbReference>
<keyword evidence="4 13" id="KW-0132">Cell division</keyword>
<dbReference type="Pfam" id="PF00275">
    <property type="entry name" value="EPSP_synthase"/>
    <property type="match status" value="1"/>
</dbReference>
<dbReference type="UniPathway" id="UPA00219"/>
<evidence type="ECO:0000259" key="14">
    <source>
        <dbReference type="Pfam" id="PF00275"/>
    </source>
</evidence>
<dbReference type="SUPFAM" id="SSF55205">
    <property type="entry name" value="EPT/RTPC-like"/>
    <property type="match status" value="1"/>
</dbReference>
<proteinExistence type="inferred from homology"/>
<keyword evidence="5 13" id="KW-0808">Transferase</keyword>
<evidence type="ECO:0000256" key="9">
    <source>
        <dbReference type="ARBA" id="ARBA00023316"/>
    </source>
</evidence>
<evidence type="ECO:0000256" key="1">
    <source>
        <dbReference type="ARBA" id="ARBA00004496"/>
    </source>
</evidence>
<evidence type="ECO:0000256" key="2">
    <source>
        <dbReference type="ARBA" id="ARBA00004752"/>
    </source>
</evidence>
<feature type="binding site" evidence="13">
    <location>
        <begin position="27"/>
        <end position="28"/>
    </location>
    <ligand>
        <name>phosphoenolpyruvate</name>
        <dbReference type="ChEBI" id="CHEBI:58702"/>
    </ligand>
</feature>
<evidence type="ECO:0000256" key="4">
    <source>
        <dbReference type="ARBA" id="ARBA00022618"/>
    </source>
</evidence>
<evidence type="ECO:0000256" key="7">
    <source>
        <dbReference type="ARBA" id="ARBA00022984"/>
    </source>
</evidence>
<evidence type="ECO:0000256" key="5">
    <source>
        <dbReference type="ARBA" id="ARBA00022679"/>
    </source>
</evidence>
<comment type="pathway">
    <text evidence="2 13">Cell wall biogenesis; peptidoglycan biosynthesis.</text>
</comment>
<evidence type="ECO:0000256" key="12">
    <source>
        <dbReference type="ARBA" id="ARBA00047527"/>
    </source>
</evidence>
<dbReference type="GO" id="GO:0008760">
    <property type="term" value="F:UDP-N-acetylglucosamine 1-carboxyvinyltransferase activity"/>
    <property type="evidence" value="ECO:0007669"/>
    <property type="project" value="UniProtKB-UniRule"/>
</dbReference>
<feature type="binding site" evidence="13">
    <location>
        <position position="314"/>
    </location>
    <ligand>
        <name>UDP-N-acetyl-alpha-D-glucosamine</name>
        <dbReference type="ChEBI" id="CHEBI:57705"/>
    </ligand>
</feature>
<dbReference type="Proteomes" id="UP000243374">
    <property type="component" value="Unassembled WGS sequence"/>
</dbReference>
<keyword evidence="10 13" id="KW-0670">Pyruvate</keyword>
<feature type="binding site" evidence="13">
    <location>
        <begin position="169"/>
        <end position="172"/>
    </location>
    <ligand>
        <name>UDP-N-acetyl-alpha-D-glucosamine</name>
        <dbReference type="ChEBI" id="CHEBI:57705"/>
    </ligand>
</feature>
<feature type="domain" description="Enolpyruvate transferase" evidence="14">
    <location>
        <begin position="13"/>
        <end position="414"/>
    </location>
</feature>
<dbReference type="RefSeq" id="WP_074841901.1">
    <property type="nucleotide sequence ID" value="NZ_CP047056.1"/>
</dbReference>
<dbReference type="NCBIfam" id="TIGR01072">
    <property type="entry name" value="murA"/>
    <property type="match status" value="1"/>
</dbReference>
<dbReference type="HAMAP" id="MF_00111">
    <property type="entry name" value="MurA"/>
    <property type="match status" value="1"/>
</dbReference>
<evidence type="ECO:0000256" key="11">
    <source>
        <dbReference type="ARBA" id="ARBA00038367"/>
    </source>
</evidence>
<feature type="binding site" evidence="13">
    <location>
        <begin position="127"/>
        <end position="131"/>
    </location>
    <ligand>
        <name>UDP-N-acetyl-alpha-D-glucosamine</name>
        <dbReference type="ChEBI" id="CHEBI:57705"/>
    </ligand>
</feature>
<feature type="modified residue" description="2-(S-cysteinyl)pyruvic acid O-phosphothioketal" evidence="13">
    <location>
        <position position="122"/>
    </location>
</feature>
<feature type="active site" description="Proton donor" evidence="13">
    <location>
        <position position="122"/>
    </location>
</feature>
<dbReference type="GO" id="GO:0071555">
    <property type="term" value="P:cell wall organization"/>
    <property type="evidence" value="ECO:0007669"/>
    <property type="project" value="UniProtKB-KW"/>
</dbReference>
<comment type="catalytic activity">
    <reaction evidence="12 13">
        <text>phosphoenolpyruvate + UDP-N-acetyl-alpha-D-glucosamine = UDP-N-acetyl-3-O-(1-carboxyvinyl)-alpha-D-glucosamine + phosphate</text>
        <dbReference type="Rhea" id="RHEA:18681"/>
        <dbReference type="ChEBI" id="CHEBI:43474"/>
        <dbReference type="ChEBI" id="CHEBI:57705"/>
        <dbReference type="ChEBI" id="CHEBI:58702"/>
        <dbReference type="ChEBI" id="CHEBI:68483"/>
        <dbReference type="EC" id="2.5.1.7"/>
    </reaction>
</comment>
<dbReference type="NCBIfam" id="NF006873">
    <property type="entry name" value="PRK09369.1"/>
    <property type="match status" value="1"/>
</dbReference>
<evidence type="ECO:0000256" key="6">
    <source>
        <dbReference type="ARBA" id="ARBA00022960"/>
    </source>
</evidence>
<comment type="similarity">
    <text evidence="11 13">Belongs to the EPSP synthase family. MurA subfamily.</text>
</comment>
<evidence type="ECO:0000256" key="8">
    <source>
        <dbReference type="ARBA" id="ARBA00023306"/>
    </source>
</evidence>
<evidence type="ECO:0000313" key="15">
    <source>
        <dbReference type="EMBL" id="SFK54921.1"/>
    </source>
</evidence>
<keyword evidence="16" id="KW-1185">Reference proteome</keyword>
<keyword evidence="3 13" id="KW-0963">Cytoplasm</keyword>
<evidence type="ECO:0000256" key="3">
    <source>
        <dbReference type="ARBA" id="ARBA00022490"/>
    </source>
</evidence>
<sequence length="426" mass="44718">MTGLKTAKFKIVGGKALDGEVVISGAKNAALPILLSTILTDEKVCLKNVPDLADVKTSFKLLQDLGKKCSYEAETGVAVIEGGVTSHVASYELVKTMRASIMALGPLVAYAGSAEVSLPGGCAIGARPVDLHIKGLKEMGAQINLDDGYIKANAIGAGRLHGGHIIMDKVSVTGTENLMMAACLADGTTVIDNAALEPEVEDLAKCLNKMGANVKGAGTSRIEIEGVEKLHGCDHSVVADRIEAGTYLIAGIATGGIVTCCNTLPSTLDAVLQKLREANALITVDGTSITADMRNRQIKPVTVVTAPHPGFPTDMQAQITVLNALASGVSSVTETIFENRFMHIAELIRMGAKLEIKGNTVICEGVTRLKGAQVMSSDLRASASLVIAGLAAEGTTIVDRIYHMDRGYEHIEKKVRGLGGEIERIY</sequence>
<dbReference type="CDD" id="cd01555">
    <property type="entry name" value="UdpNAET"/>
    <property type="match status" value="1"/>
</dbReference>
<evidence type="ECO:0000313" key="16">
    <source>
        <dbReference type="Proteomes" id="UP000243374"/>
    </source>
</evidence>
<evidence type="ECO:0000256" key="10">
    <source>
        <dbReference type="ARBA" id="ARBA00023317"/>
    </source>
</evidence>
<dbReference type="InterPro" id="IPR005750">
    <property type="entry name" value="UDP_GlcNAc_COvinyl_MurA"/>
</dbReference>
<comment type="subcellular location">
    <subcellularLocation>
        <location evidence="1 13">Cytoplasm</location>
    </subcellularLocation>
</comment>
<gene>
    <name evidence="13" type="primary">murA</name>
    <name evidence="15" type="ORF">SAMN04487865_11085</name>
</gene>
<dbReference type="GO" id="GO:0019277">
    <property type="term" value="P:UDP-N-acetylgalactosamine biosynthetic process"/>
    <property type="evidence" value="ECO:0007669"/>
    <property type="project" value="InterPro"/>
</dbReference>
<dbReference type="AlphaFoldDB" id="A0A662ZD89"/>
<keyword evidence="7 13" id="KW-0573">Peptidoglycan synthesis</keyword>
<dbReference type="GO" id="GO:0005737">
    <property type="term" value="C:cytoplasm"/>
    <property type="evidence" value="ECO:0007669"/>
    <property type="project" value="UniProtKB-SubCell"/>
</dbReference>
<dbReference type="InterPro" id="IPR036968">
    <property type="entry name" value="Enolpyruvate_Tfrase_sf"/>
</dbReference>
<dbReference type="OrthoDB" id="9803760at2"/>
<protein>
    <recommendedName>
        <fullName evidence="13">UDP-N-acetylglucosamine 1-carboxyvinyltransferase</fullName>
        <ecNumber evidence="13">2.5.1.7</ecNumber>
    </recommendedName>
    <alternativeName>
        <fullName evidence="13">Enoylpyruvate transferase</fullName>
    </alternativeName>
    <alternativeName>
        <fullName evidence="13">UDP-N-acetylglucosamine enolpyruvyl transferase</fullName>
        <shortName evidence="13">EPT</shortName>
    </alternativeName>
</protein>
<dbReference type="PANTHER" id="PTHR43783:SF1">
    <property type="entry name" value="UDP-N-ACETYLGLUCOSAMINE 1-CARBOXYVINYLTRANSFERASE"/>
    <property type="match status" value="1"/>
</dbReference>
<dbReference type="Gene3D" id="3.65.10.10">
    <property type="entry name" value="Enolpyruvate transferase domain"/>
    <property type="match status" value="2"/>
</dbReference>
<feature type="binding site" evidence="13">
    <location>
        <position position="98"/>
    </location>
    <ligand>
        <name>UDP-N-acetyl-alpha-D-glucosamine</name>
        <dbReference type="ChEBI" id="CHEBI:57705"/>
    </ligand>
</feature>
<dbReference type="EMBL" id="FOSF01000108">
    <property type="protein sequence ID" value="SFK54921.1"/>
    <property type="molecule type" value="Genomic_DNA"/>
</dbReference>
<dbReference type="EC" id="2.5.1.7" evidence="13"/>
<dbReference type="FunFam" id="3.65.10.10:FF:000001">
    <property type="entry name" value="UDP-N-acetylglucosamine 1-carboxyvinyltransferase"/>
    <property type="match status" value="1"/>
</dbReference>
<evidence type="ECO:0000256" key="13">
    <source>
        <dbReference type="HAMAP-Rule" id="MF_00111"/>
    </source>
</evidence>
<dbReference type="GO" id="GO:0009252">
    <property type="term" value="P:peptidoglycan biosynthetic process"/>
    <property type="evidence" value="ECO:0007669"/>
    <property type="project" value="UniProtKB-UniRule"/>
</dbReference>
<keyword evidence="6 13" id="KW-0133">Cell shape</keyword>
<feature type="binding site" evidence="13">
    <location>
        <position position="336"/>
    </location>
    <ligand>
        <name>UDP-N-acetyl-alpha-D-glucosamine</name>
        <dbReference type="ChEBI" id="CHEBI:57705"/>
    </ligand>
</feature>
<dbReference type="InterPro" id="IPR013792">
    <property type="entry name" value="RNA3'P_cycl/enolpyr_Trfase_a/b"/>
</dbReference>
<dbReference type="InterPro" id="IPR050068">
    <property type="entry name" value="MurA_subfamily"/>
</dbReference>
<accession>A0A662ZD89</accession>
<dbReference type="GO" id="GO:0008360">
    <property type="term" value="P:regulation of cell shape"/>
    <property type="evidence" value="ECO:0007669"/>
    <property type="project" value="UniProtKB-KW"/>
</dbReference>
<reference evidence="15 16" key="1">
    <citation type="submission" date="2016-10" db="EMBL/GenBank/DDBJ databases">
        <authorList>
            <person name="Varghese N."/>
            <person name="Submissions S."/>
        </authorList>
    </citation>
    <scope>NUCLEOTIDE SEQUENCE [LARGE SCALE GENOMIC DNA]</scope>
    <source>
        <strain evidence="15 16">22B</strain>
    </source>
</reference>
<dbReference type="PANTHER" id="PTHR43783">
    <property type="entry name" value="UDP-N-ACETYLGLUCOSAMINE 1-CARBOXYVINYLTRANSFERASE"/>
    <property type="match status" value="1"/>
</dbReference>